<protein>
    <submittedName>
        <fullName evidence="3">Response regulator</fullName>
    </submittedName>
</protein>
<dbReference type="Pfam" id="PF00072">
    <property type="entry name" value="Response_reg"/>
    <property type="match status" value="1"/>
</dbReference>
<dbReference type="Proteomes" id="UP000031760">
    <property type="component" value="Chromosome"/>
</dbReference>
<dbReference type="Gene3D" id="3.40.50.2300">
    <property type="match status" value="1"/>
</dbReference>
<evidence type="ECO:0000256" key="1">
    <source>
        <dbReference type="PROSITE-ProRule" id="PRU00169"/>
    </source>
</evidence>
<dbReference type="InterPro" id="IPR001789">
    <property type="entry name" value="Sig_transdc_resp-reg_receiver"/>
</dbReference>
<dbReference type="EMBL" id="AP014548">
    <property type="protein sequence ID" value="BAO54636.1"/>
    <property type="molecule type" value="Genomic_DNA"/>
</dbReference>
<gene>
    <name evidence="3" type="ORF">NMS_0627</name>
</gene>
<dbReference type="GO" id="GO:0000160">
    <property type="term" value="P:phosphorelay signal transduction system"/>
    <property type="evidence" value="ECO:0007669"/>
    <property type="project" value="InterPro"/>
</dbReference>
<dbReference type="KEGG" id="nmf:NMS_0627"/>
<organism evidence="3 4">
    <name type="scientific">Nonlabens marinus S1-08</name>
    <dbReference type="NCBI Taxonomy" id="1454201"/>
    <lineage>
        <taxon>Bacteria</taxon>
        <taxon>Pseudomonadati</taxon>
        <taxon>Bacteroidota</taxon>
        <taxon>Flavobacteriia</taxon>
        <taxon>Flavobacteriales</taxon>
        <taxon>Flavobacteriaceae</taxon>
        <taxon>Nonlabens</taxon>
    </lineage>
</organism>
<keyword evidence="1" id="KW-0597">Phosphoprotein</keyword>
<proteinExistence type="predicted"/>
<feature type="modified residue" description="4-aspartylphosphate" evidence="1">
    <location>
        <position position="62"/>
    </location>
</feature>
<dbReference type="AlphaFoldDB" id="W8VZI5"/>
<evidence type="ECO:0000259" key="2">
    <source>
        <dbReference type="PROSITE" id="PS50110"/>
    </source>
</evidence>
<dbReference type="InterPro" id="IPR052893">
    <property type="entry name" value="TCS_response_regulator"/>
</dbReference>
<feature type="domain" description="Response regulatory" evidence="2">
    <location>
        <begin position="5"/>
        <end position="130"/>
    </location>
</feature>
<dbReference type="OrthoDB" id="673128at2"/>
<dbReference type="HOGENOM" id="CLU_000445_69_17_10"/>
<reference evidence="3 4" key="1">
    <citation type="journal article" date="2014" name="Proc. Natl. Acad. Sci. U.S.A.">
        <title>Functional characterization of flavobacteria rhodopsins reveals a unique class of light-driven chloride pump in bacteria.</title>
        <authorList>
            <person name="Yoshizawa S."/>
            <person name="Kumagai Y."/>
            <person name="Kim H."/>
            <person name="Ogura Y."/>
            <person name="Hayashi T."/>
            <person name="Iwasaki W."/>
            <person name="DeLong E.F."/>
            <person name="Kogure K."/>
        </authorList>
    </citation>
    <scope>NUCLEOTIDE SEQUENCE [LARGE SCALE GENOMIC DNA]</scope>
    <source>
        <strain evidence="3 4">S1-08</strain>
    </source>
</reference>
<dbReference type="SMART" id="SM00448">
    <property type="entry name" value="REC"/>
    <property type="match status" value="1"/>
</dbReference>
<dbReference type="SUPFAM" id="SSF52172">
    <property type="entry name" value="CheY-like"/>
    <property type="match status" value="1"/>
</dbReference>
<dbReference type="PANTHER" id="PTHR44520:SF2">
    <property type="entry name" value="RESPONSE REGULATOR RCP1"/>
    <property type="match status" value="1"/>
</dbReference>
<evidence type="ECO:0000313" key="3">
    <source>
        <dbReference type="EMBL" id="BAO54636.1"/>
    </source>
</evidence>
<accession>W8VZI5</accession>
<evidence type="ECO:0000313" key="4">
    <source>
        <dbReference type="Proteomes" id="UP000031760"/>
    </source>
</evidence>
<dbReference type="RefSeq" id="WP_052476674.1">
    <property type="nucleotide sequence ID" value="NZ_AP014548.1"/>
</dbReference>
<dbReference type="STRING" id="1454201.NMS_0627"/>
<keyword evidence="4" id="KW-1185">Reference proteome</keyword>
<dbReference type="InterPro" id="IPR011006">
    <property type="entry name" value="CheY-like_superfamily"/>
</dbReference>
<dbReference type="PANTHER" id="PTHR44520">
    <property type="entry name" value="RESPONSE REGULATOR RCP1-RELATED"/>
    <property type="match status" value="1"/>
</dbReference>
<sequence>MKVNYVWIIDDDAVYTFTVRKLLEQCQLAHTVKDFKNGQLAIDQLTEINFNTHLYPDIILLDINMPVLNGWQFMNEFVKFVDKNAITVYMVSSSIDPRDRERAMQYEEIEDFVIKPLTIKCLRDLLSVSI</sequence>
<name>W8VZI5_9FLAO</name>
<dbReference type="PROSITE" id="PS50110">
    <property type="entry name" value="RESPONSE_REGULATORY"/>
    <property type="match status" value="1"/>
</dbReference>